<organism evidence="9 10">
    <name type="scientific">Luteolibacter algae</name>
    <dbReference type="NCBI Taxonomy" id="454151"/>
    <lineage>
        <taxon>Bacteria</taxon>
        <taxon>Pseudomonadati</taxon>
        <taxon>Verrucomicrobiota</taxon>
        <taxon>Verrucomicrobiia</taxon>
        <taxon>Verrucomicrobiales</taxon>
        <taxon>Verrucomicrobiaceae</taxon>
        <taxon>Luteolibacter</taxon>
    </lineage>
</organism>
<keyword evidence="3" id="KW-0813">Transport</keyword>
<feature type="transmembrane region" description="Helical" evidence="8">
    <location>
        <begin position="225"/>
        <end position="248"/>
    </location>
</feature>
<keyword evidence="10" id="KW-1185">Reference proteome</keyword>
<evidence type="ECO:0000256" key="3">
    <source>
        <dbReference type="ARBA" id="ARBA00022448"/>
    </source>
</evidence>
<name>A0ABW5D8V4_9BACT</name>
<dbReference type="Proteomes" id="UP001597375">
    <property type="component" value="Unassembled WGS sequence"/>
</dbReference>
<feature type="transmembrane region" description="Helical" evidence="8">
    <location>
        <begin position="64"/>
        <end position="86"/>
    </location>
</feature>
<gene>
    <name evidence="9" type="ORF">ACFSSA_11870</name>
</gene>
<dbReference type="PANTHER" id="PTHR36838:SF3">
    <property type="entry name" value="TRANSPORTER AUXIN EFFLUX CARRIER EC FAMILY"/>
    <property type="match status" value="1"/>
</dbReference>
<evidence type="ECO:0000256" key="7">
    <source>
        <dbReference type="ARBA" id="ARBA00023136"/>
    </source>
</evidence>
<reference evidence="10" key="1">
    <citation type="journal article" date="2019" name="Int. J. Syst. Evol. Microbiol.">
        <title>The Global Catalogue of Microorganisms (GCM) 10K type strain sequencing project: providing services to taxonomists for standard genome sequencing and annotation.</title>
        <authorList>
            <consortium name="The Broad Institute Genomics Platform"/>
            <consortium name="The Broad Institute Genome Sequencing Center for Infectious Disease"/>
            <person name="Wu L."/>
            <person name="Ma J."/>
        </authorList>
    </citation>
    <scope>NUCLEOTIDE SEQUENCE [LARGE SCALE GENOMIC DNA]</scope>
    <source>
        <strain evidence="10">CGMCC 4.7106</strain>
    </source>
</reference>
<dbReference type="InterPro" id="IPR038770">
    <property type="entry name" value="Na+/solute_symporter_sf"/>
</dbReference>
<evidence type="ECO:0000256" key="6">
    <source>
        <dbReference type="ARBA" id="ARBA00022989"/>
    </source>
</evidence>
<keyword evidence="7 8" id="KW-0472">Membrane</keyword>
<evidence type="ECO:0000256" key="8">
    <source>
        <dbReference type="SAM" id="Phobius"/>
    </source>
</evidence>
<dbReference type="Pfam" id="PF03547">
    <property type="entry name" value="Mem_trans"/>
    <property type="match status" value="2"/>
</dbReference>
<comment type="caution">
    <text evidence="9">The sequence shown here is derived from an EMBL/GenBank/DDBJ whole genome shotgun (WGS) entry which is preliminary data.</text>
</comment>
<keyword evidence="5 8" id="KW-0812">Transmembrane</keyword>
<accession>A0ABW5D8V4</accession>
<feature type="transmembrane region" description="Helical" evidence="8">
    <location>
        <begin position="36"/>
        <end position="52"/>
    </location>
</feature>
<comment type="subcellular location">
    <subcellularLocation>
        <location evidence="1">Cell membrane</location>
        <topology evidence="1">Multi-pass membrane protein</topology>
    </subcellularLocation>
</comment>
<dbReference type="EMBL" id="JBHUIT010000027">
    <property type="protein sequence ID" value="MFD2257372.1"/>
    <property type="molecule type" value="Genomic_DNA"/>
</dbReference>
<feature type="transmembrane region" description="Helical" evidence="8">
    <location>
        <begin position="254"/>
        <end position="276"/>
    </location>
</feature>
<dbReference type="InterPro" id="IPR004776">
    <property type="entry name" value="Mem_transp_PIN-like"/>
</dbReference>
<evidence type="ECO:0000256" key="1">
    <source>
        <dbReference type="ARBA" id="ARBA00004651"/>
    </source>
</evidence>
<keyword evidence="6 8" id="KW-1133">Transmembrane helix</keyword>
<dbReference type="PANTHER" id="PTHR36838">
    <property type="entry name" value="AUXIN EFFLUX CARRIER FAMILY PROTEIN"/>
    <property type="match status" value="1"/>
</dbReference>
<feature type="transmembrane region" description="Helical" evidence="8">
    <location>
        <begin position="283"/>
        <end position="303"/>
    </location>
</feature>
<proteinExistence type="inferred from homology"/>
<feature type="transmembrane region" description="Helical" evidence="8">
    <location>
        <begin position="7"/>
        <end position="24"/>
    </location>
</feature>
<evidence type="ECO:0000313" key="9">
    <source>
        <dbReference type="EMBL" id="MFD2257372.1"/>
    </source>
</evidence>
<dbReference type="RefSeq" id="WP_386820657.1">
    <property type="nucleotide sequence ID" value="NZ_JBHUIT010000027.1"/>
</dbReference>
<sequence>MISPATVVLAVLPIYLLTLGGAVLRKLGVLRHDHDVGVMHVIFSVMLPCFILDKMLGSEVLRSAGVLFTGAGLGFSFIIIGLVVGYGTGKIIGLIPGNGIRTFALTSGCQNYGFLSIPAVEILWGSSAVAVLFVHNIGVEIALWSIGVMLMSGERGIRWKRLINGPIIAVVTGILLISLHLDDKINGPVREAMHMAGAGAFPLAIIMTGASIIDLVGSEKPSWKIIFASIVVRIIVIPAIIIVCAKHIPMAVEIRQVLLVQAAMPAAMTPILLARLYGGKSSVAVQIVVATTIVSIFSLPYIITFGIRYLNLTPITH</sequence>
<evidence type="ECO:0000256" key="5">
    <source>
        <dbReference type="ARBA" id="ARBA00022692"/>
    </source>
</evidence>
<evidence type="ECO:0000256" key="4">
    <source>
        <dbReference type="ARBA" id="ARBA00022475"/>
    </source>
</evidence>
<feature type="transmembrane region" description="Helical" evidence="8">
    <location>
        <begin position="122"/>
        <end position="150"/>
    </location>
</feature>
<feature type="transmembrane region" description="Helical" evidence="8">
    <location>
        <begin position="162"/>
        <end position="181"/>
    </location>
</feature>
<dbReference type="Gene3D" id="1.20.1530.20">
    <property type="match status" value="1"/>
</dbReference>
<keyword evidence="4" id="KW-1003">Cell membrane</keyword>
<evidence type="ECO:0000313" key="10">
    <source>
        <dbReference type="Proteomes" id="UP001597375"/>
    </source>
</evidence>
<evidence type="ECO:0000256" key="2">
    <source>
        <dbReference type="ARBA" id="ARBA00010145"/>
    </source>
</evidence>
<protein>
    <submittedName>
        <fullName evidence="9">AEC family transporter</fullName>
    </submittedName>
</protein>
<feature type="transmembrane region" description="Helical" evidence="8">
    <location>
        <begin position="193"/>
        <end position="213"/>
    </location>
</feature>
<comment type="similarity">
    <text evidence="2">Belongs to the auxin efflux carrier (TC 2.A.69) family.</text>
</comment>